<dbReference type="Gene3D" id="1.50.10.10">
    <property type="match status" value="1"/>
</dbReference>
<sequence>MSVQIVNVSVEHHHNGFAIFHSRPRISCRFGATPVKGWTQASYTLIISRGGNDETYEISSSESVLVPWPSSPLSSREVANIRVRATGKDGSQTNWATLDIEVALLEPSQWKARLISGPRQPRDEPKPPFRVRKTFNCSATGPARLYATSHGIYQVEINGKVVGDELLTPGWQSYKHRLHYQAYDVTPYLVKGENDIGAYVAEGWYAGRLGRPGVLNNFGDRLSFLGQVEVAGEAVCITDQTWDWLHGPVLGAEIYNGETFDSALDDVSWSTTDTSAKPIGKVEEVGFPEAGLIAPDVCPVRRVMGLSAKELIITPSGKKILDFGQNLVDWLKILVDIPGNKGDKVVIRHAEVLENGELGTRPLRTARAENIIHLGGKTKDYESRFSWYGFRYAEISGYDKLSLADFKAIVISTDLRRTGTFQCSHDLINKLHENTIWSTRGNFVSVPTDCPQHDERLGWTGDIQVFALTANYLFDTSAFLGAWLRDLEADQRDTDGIVPVIVPKISIPPRHPEDQPKAVWADCSIMTPWDLYTSFGDKAILETQWESMRLWLDEGVPWNEEGFYKETAIQFGDWLDPCSPPQLPGHSPTDPFLVANAYLIHVTRLAGQIATLLNKPDAAAHYIQQASDLTQEFRTEYITRTGRLACDTQAVYILALLFNLFETDQEISTAKKRLDHLIRWEAFKITTGSTGTPVILHAYRMLQERDCPSWLYPVGMGATTIWERWNSMLEDGTINPGQMTSFNHYALGSVCAFLHKTVGGLSPTLPGWKSALVAPKPGGTVRSAKTSFDSPYGPYAVEWSIKDGKMKTKVGVPPNGEARVVLEGVDEAVGSGEWLFETKWVEDAKWPPQAIQVPQGNAIPSVFVP</sequence>
<reference evidence="8" key="1">
    <citation type="journal article" date="2020" name="Stud. Mycol.">
        <title>101 Dothideomycetes genomes: a test case for predicting lifestyles and emergence of pathogens.</title>
        <authorList>
            <person name="Haridas S."/>
            <person name="Albert R."/>
            <person name="Binder M."/>
            <person name="Bloem J."/>
            <person name="Labutti K."/>
            <person name="Salamov A."/>
            <person name="Andreopoulos B."/>
            <person name="Baker S."/>
            <person name="Barry K."/>
            <person name="Bills G."/>
            <person name="Bluhm B."/>
            <person name="Cannon C."/>
            <person name="Castanera R."/>
            <person name="Culley D."/>
            <person name="Daum C."/>
            <person name="Ezra D."/>
            <person name="Gonzalez J."/>
            <person name="Henrissat B."/>
            <person name="Kuo A."/>
            <person name="Liang C."/>
            <person name="Lipzen A."/>
            <person name="Lutzoni F."/>
            <person name="Magnuson J."/>
            <person name="Mondo S."/>
            <person name="Nolan M."/>
            <person name="Ohm R."/>
            <person name="Pangilinan J."/>
            <person name="Park H.-J."/>
            <person name="Ramirez L."/>
            <person name="Alfaro M."/>
            <person name="Sun H."/>
            <person name="Tritt A."/>
            <person name="Yoshinaga Y."/>
            <person name="Zwiers L.-H."/>
            <person name="Turgeon B."/>
            <person name="Goodwin S."/>
            <person name="Spatafora J."/>
            <person name="Crous P."/>
            <person name="Grigoriev I."/>
        </authorList>
    </citation>
    <scope>NUCLEOTIDE SEQUENCE</scope>
    <source>
        <strain evidence="8">CBS 675.92</strain>
    </source>
</reference>
<protein>
    <recommendedName>
        <fullName evidence="2">alpha-L-rhamnosidase</fullName>
        <ecNumber evidence="2">3.2.1.40</ecNumber>
    </recommendedName>
</protein>
<evidence type="ECO:0000259" key="7">
    <source>
        <dbReference type="Pfam" id="PF17390"/>
    </source>
</evidence>
<comment type="catalytic activity">
    <reaction evidence="1">
        <text>Hydrolysis of terminal non-reducing alpha-L-rhamnose residues in alpha-L-rhamnosides.</text>
        <dbReference type="EC" id="3.2.1.40"/>
    </reaction>
</comment>
<dbReference type="Pfam" id="PF08531">
    <property type="entry name" value="Bac_rhamnosid_N"/>
    <property type="match status" value="1"/>
</dbReference>
<dbReference type="PANTHER" id="PTHR33307:SF6">
    <property type="entry name" value="ALPHA-RHAMNOSIDASE (EUROFUNG)-RELATED"/>
    <property type="match status" value="1"/>
</dbReference>
<feature type="domain" description="Bacterial alpha-L-rhamnosidase N-terminal" evidence="5">
    <location>
        <begin position="143"/>
        <end position="303"/>
    </location>
</feature>
<dbReference type="Gene3D" id="2.60.120.260">
    <property type="entry name" value="Galactose-binding domain-like"/>
    <property type="match status" value="2"/>
</dbReference>
<evidence type="ECO:0000313" key="9">
    <source>
        <dbReference type="Proteomes" id="UP000800035"/>
    </source>
</evidence>
<feature type="domain" description="Alpha-L-rhamnosidase six-hairpin glycosidase" evidence="6">
    <location>
        <begin position="416"/>
        <end position="758"/>
    </location>
</feature>
<evidence type="ECO:0000256" key="1">
    <source>
        <dbReference type="ARBA" id="ARBA00001445"/>
    </source>
</evidence>
<dbReference type="InterPro" id="IPR008902">
    <property type="entry name" value="Rhamnosid_concanavalin"/>
</dbReference>
<accession>A0A6A5TR16</accession>
<organism evidence="8 9">
    <name type="scientific">Byssothecium circinans</name>
    <dbReference type="NCBI Taxonomy" id="147558"/>
    <lineage>
        <taxon>Eukaryota</taxon>
        <taxon>Fungi</taxon>
        <taxon>Dikarya</taxon>
        <taxon>Ascomycota</taxon>
        <taxon>Pezizomycotina</taxon>
        <taxon>Dothideomycetes</taxon>
        <taxon>Pleosporomycetidae</taxon>
        <taxon>Pleosporales</taxon>
        <taxon>Massarineae</taxon>
        <taxon>Massarinaceae</taxon>
        <taxon>Byssothecium</taxon>
    </lineage>
</organism>
<gene>
    <name evidence="8" type="ORF">CC80DRAFT_564968</name>
</gene>
<dbReference type="Pfam" id="PF17389">
    <property type="entry name" value="Bac_rhamnosid6H"/>
    <property type="match status" value="1"/>
</dbReference>
<dbReference type="InterPro" id="IPR035396">
    <property type="entry name" value="Bac_rhamnosid6H"/>
</dbReference>
<dbReference type="Pfam" id="PF17390">
    <property type="entry name" value="Bac_rhamnosid_C"/>
    <property type="match status" value="1"/>
</dbReference>
<evidence type="ECO:0000313" key="8">
    <source>
        <dbReference type="EMBL" id="KAF1955373.1"/>
    </source>
</evidence>
<dbReference type="Pfam" id="PF05592">
    <property type="entry name" value="Bac_rhamnosid"/>
    <property type="match status" value="1"/>
</dbReference>
<feature type="domain" description="Alpha-L-rhamnosidase concanavalin-like" evidence="4">
    <location>
        <begin position="314"/>
        <end position="411"/>
    </location>
</feature>
<dbReference type="InterPro" id="IPR035398">
    <property type="entry name" value="Bac_rhamnosid_C"/>
</dbReference>
<dbReference type="GO" id="GO:0030596">
    <property type="term" value="F:alpha-L-rhamnosidase activity"/>
    <property type="evidence" value="ECO:0007669"/>
    <property type="project" value="UniProtKB-EC"/>
</dbReference>
<evidence type="ECO:0000259" key="4">
    <source>
        <dbReference type="Pfam" id="PF05592"/>
    </source>
</evidence>
<dbReference type="Gene3D" id="2.60.420.10">
    <property type="entry name" value="Maltose phosphorylase, domain 3"/>
    <property type="match status" value="1"/>
</dbReference>
<keyword evidence="9" id="KW-1185">Reference proteome</keyword>
<dbReference type="InterPro" id="IPR008928">
    <property type="entry name" value="6-hairpin_glycosidase_sf"/>
</dbReference>
<feature type="domain" description="Alpha-L-rhamnosidase C-terminal" evidence="7">
    <location>
        <begin position="760"/>
        <end position="829"/>
    </location>
</feature>
<dbReference type="InterPro" id="IPR013783">
    <property type="entry name" value="Ig-like_fold"/>
</dbReference>
<dbReference type="Proteomes" id="UP000800035">
    <property type="component" value="Unassembled WGS sequence"/>
</dbReference>
<dbReference type="AlphaFoldDB" id="A0A6A5TR16"/>
<dbReference type="InterPro" id="IPR013737">
    <property type="entry name" value="Bac_rhamnosid_N"/>
</dbReference>
<dbReference type="OrthoDB" id="10036721at2759"/>
<dbReference type="InterPro" id="IPR012341">
    <property type="entry name" value="6hp_glycosidase-like_sf"/>
</dbReference>
<dbReference type="EC" id="3.2.1.40" evidence="2"/>
<dbReference type="GO" id="GO:0005975">
    <property type="term" value="P:carbohydrate metabolic process"/>
    <property type="evidence" value="ECO:0007669"/>
    <property type="project" value="InterPro"/>
</dbReference>
<dbReference type="Gene3D" id="2.60.40.10">
    <property type="entry name" value="Immunoglobulins"/>
    <property type="match status" value="1"/>
</dbReference>
<evidence type="ECO:0000259" key="6">
    <source>
        <dbReference type="Pfam" id="PF17389"/>
    </source>
</evidence>
<evidence type="ECO:0000256" key="3">
    <source>
        <dbReference type="ARBA" id="ARBA00022801"/>
    </source>
</evidence>
<evidence type="ECO:0000259" key="5">
    <source>
        <dbReference type="Pfam" id="PF08531"/>
    </source>
</evidence>
<dbReference type="EMBL" id="ML976995">
    <property type="protein sequence ID" value="KAF1955373.1"/>
    <property type="molecule type" value="Genomic_DNA"/>
</dbReference>
<dbReference type="PANTHER" id="PTHR33307">
    <property type="entry name" value="ALPHA-RHAMNOSIDASE (EUROFUNG)"/>
    <property type="match status" value="1"/>
</dbReference>
<dbReference type="InterPro" id="IPR016007">
    <property type="entry name" value="Alpha_rhamnosid"/>
</dbReference>
<dbReference type="Pfam" id="PF25788">
    <property type="entry name" value="Ig_Rha78A_N"/>
    <property type="match status" value="1"/>
</dbReference>
<dbReference type="SUPFAM" id="SSF48208">
    <property type="entry name" value="Six-hairpin glycosidases"/>
    <property type="match status" value="1"/>
</dbReference>
<proteinExistence type="predicted"/>
<evidence type="ECO:0000256" key="2">
    <source>
        <dbReference type="ARBA" id="ARBA00012652"/>
    </source>
</evidence>
<name>A0A6A5TR16_9PLEO</name>
<keyword evidence="3" id="KW-0378">Hydrolase</keyword>